<dbReference type="SUPFAM" id="SSF52833">
    <property type="entry name" value="Thioredoxin-like"/>
    <property type="match status" value="1"/>
</dbReference>
<evidence type="ECO:0000256" key="5">
    <source>
        <dbReference type="ARBA" id="ARBA00025719"/>
    </source>
</evidence>
<dbReference type="InterPro" id="IPR024706">
    <property type="entry name" value="Peroxiredoxin_AhpC-typ"/>
</dbReference>
<evidence type="ECO:0000256" key="9">
    <source>
        <dbReference type="PIRNR" id="PIRNR000239"/>
    </source>
</evidence>
<dbReference type="CDD" id="cd03016">
    <property type="entry name" value="PRX_1cys"/>
    <property type="match status" value="1"/>
</dbReference>
<dbReference type="FunFam" id="3.30.1020.10:FF:000001">
    <property type="entry name" value="1-Cys peroxiredoxin"/>
    <property type="match status" value="1"/>
</dbReference>
<dbReference type="PROSITE" id="PS51352">
    <property type="entry name" value="THIOREDOXIN_2"/>
    <property type="match status" value="1"/>
</dbReference>
<evidence type="ECO:0000256" key="8">
    <source>
        <dbReference type="ARBA" id="ARBA00051132"/>
    </source>
</evidence>
<dbReference type="GO" id="GO:0005739">
    <property type="term" value="C:mitochondrion"/>
    <property type="evidence" value="ECO:0007669"/>
    <property type="project" value="TreeGrafter"/>
</dbReference>
<dbReference type="InterPro" id="IPR036249">
    <property type="entry name" value="Thioredoxin-like_sf"/>
</dbReference>
<dbReference type="FunFam" id="3.40.30.10:FF:000011">
    <property type="entry name" value="Peroxiredoxin PRX1"/>
    <property type="match status" value="1"/>
</dbReference>
<evidence type="ECO:0000256" key="1">
    <source>
        <dbReference type="ARBA" id="ARBA00022559"/>
    </source>
</evidence>
<dbReference type="PANTHER" id="PTHR43503">
    <property type="entry name" value="MCG48959-RELATED"/>
    <property type="match status" value="1"/>
</dbReference>
<protein>
    <recommendedName>
        <fullName evidence="6">1-Cys peroxiredoxin</fullName>
    </recommendedName>
</protein>
<dbReference type="InterPro" id="IPR000866">
    <property type="entry name" value="AhpC/TSA"/>
</dbReference>
<dbReference type="InterPro" id="IPR013766">
    <property type="entry name" value="Thioredoxin_domain"/>
</dbReference>
<evidence type="ECO:0000256" key="4">
    <source>
        <dbReference type="ARBA" id="ARBA00023284"/>
    </source>
</evidence>
<dbReference type="AlphaFoldDB" id="A0A0P0DQJ7"/>
<dbReference type="PANTHER" id="PTHR43503:SF4">
    <property type="entry name" value="PEROXIREDOXIN-6"/>
    <property type="match status" value="1"/>
</dbReference>
<dbReference type="Gene3D" id="3.30.1020.10">
    <property type="entry name" value="Antioxidant, Horf6, Chain A, domain2"/>
    <property type="match status" value="1"/>
</dbReference>
<proteinExistence type="evidence at transcript level"/>
<keyword evidence="4 9" id="KW-0676">Redox-active center</keyword>
<evidence type="ECO:0000313" key="12">
    <source>
        <dbReference type="EMBL" id="ALJ10926.1"/>
    </source>
</evidence>
<dbReference type="InterPro" id="IPR045020">
    <property type="entry name" value="PRX_1cys"/>
</dbReference>
<sequence>MILLGDVFPNFTAETTVGTIQFHKWIGDSWAILFAHPADFTPVCTTELGQVAKLSQEFEKRGVKLIALSCDDVDSHNRWIEDIKSYACLKGEGFPFPIISDKNRDLATSLGMIDPDEKDKEGLPLTCRAVFIIGPDKRMKLSMLYPASTGRNFSEVLRVVDALQLTYKNNVATPVDWQPGGDCMVLPTIKDEDLPKLFPKGVTVKEVPSKKSYIRITPQP</sequence>
<comment type="function">
    <text evidence="7">Thiol-specific peroxidase that catalyzes the reduction of hydrogen peroxide and organic hydroperoxides to water and alcohols, respectively. Plays a role in cell protection against oxidative stress by detoxifying peroxides.</text>
</comment>
<feature type="active site" description="Cysteine sulfenic acid (-SOH) intermediate; for peroxidase activity" evidence="10">
    <location>
        <position position="44"/>
    </location>
</feature>
<keyword evidence="1 9" id="KW-0575">Peroxidase</keyword>
<keyword evidence="3 9" id="KW-0560">Oxidoreductase</keyword>
<dbReference type="Pfam" id="PF10417">
    <property type="entry name" value="1-cysPrx_C"/>
    <property type="match status" value="1"/>
</dbReference>
<dbReference type="GO" id="GO:0005829">
    <property type="term" value="C:cytosol"/>
    <property type="evidence" value="ECO:0007669"/>
    <property type="project" value="TreeGrafter"/>
</dbReference>
<keyword evidence="2 9" id="KW-0049">Antioxidant</keyword>
<dbReference type="GO" id="GO:0045454">
    <property type="term" value="P:cell redox homeostasis"/>
    <property type="evidence" value="ECO:0007669"/>
    <property type="project" value="TreeGrafter"/>
</dbReference>
<name>A0A0P0DQJ7_9ARAC</name>
<organism evidence="12">
    <name type="scientific">Dolomedes sulfureus</name>
    <dbReference type="NCBI Taxonomy" id="492288"/>
    <lineage>
        <taxon>Eukaryota</taxon>
        <taxon>Metazoa</taxon>
        <taxon>Ecdysozoa</taxon>
        <taxon>Arthropoda</taxon>
        <taxon>Chelicerata</taxon>
        <taxon>Arachnida</taxon>
        <taxon>Araneae</taxon>
        <taxon>Araneomorphae</taxon>
        <taxon>Entelegynae</taxon>
        <taxon>Lycosoidea</taxon>
        <taxon>Pisauridae</taxon>
        <taxon>Dolomedes</taxon>
    </lineage>
</organism>
<feature type="domain" description="Thioredoxin" evidence="11">
    <location>
        <begin position="2"/>
        <end position="165"/>
    </location>
</feature>
<dbReference type="EMBL" id="KP777784">
    <property type="protein sequence ID" value="ALJ10926.1"/>
    <property type="molecule type" value="mRNA"/>
</dbReference>
<dbReference type="InterPro" id="IPR019479">
    <property type="entry name" value="Peroxiredoxin_C"/>
</dbReference>
<dbReference type="Pfam" id="PF00578">
    <property type="entry name" value="AhpC-TSA"/>
    <property type="match status" value="1"/>
</dbReference>
<evidence type="ECO:0000259" key="11">
    <source>
        <dbReference type="PROSITE" id="PS51352"/>
    </source>
</evidence>
<dbReference type="PIRSF" id="PIRSF000239">
    <property type="entry name" value="AHPC"/>
    <property type="match status" value="1"/>
</dbReference>
<reference evidence="12" key="2">
    <citation type="submission" date="2015-02" db="EMBL/GenBank/DDBJ databases">
        <authorList>
            <person name="Chooi Y.-H."/>
        </authorList>
    </citation>
    <scope>NUCLEOTIDE SEQUENCE</scope>
</reference>
<evidence type="ECO:0000256" key="7">
    <source>
        <dbReference type="ARBA" id="ARBA00037420"/>
    </source>
</evidence>
<evidence type="ECO:0000256" key="10">
    <source>
        <dbReference type="PIRSR" id="PIRSR000239-1"/>
    </source>
</evidence>
<dbReference type="GO" id="GO:0051920">
    <property type="term" value="F:peroxiredoxin activity"/>
    <property type="evidence" value="ECO:0007669"/>
    <property type="project" value="InterPro"/>
</dbReference>
<reference evidence="12" key="1">
    <citation type="journal article" date="2015" name="PLoS ONE">
        <title>A Comparative Analysis of the Venom Gland Transcriptomes of the Fishing Spiders Dolomedes mizhoanus and Dolomedes sulfurous.</title>
        <authorList>
            <person name="Xu X."/>
            <person name="Wang H."/>
            <person name="Zhang F."/>
            <person name="Hu Z."/>
            <person name="Liang S."/>
            <person name="Liu Z."/>
        </authorList>
    </citation>
    <scope>NUCLEOTIDE SEQUENCE</scope>
</reference>
<evidence type="ECO:0000256" key="3">
    <source>
        <dbReference type="ARBA" id="ARBA00023002"/>
    </source>
</evidence>
<comment type="similarity">
    <text evidence="5">Belongs to the peroxiredoxin family. Prx6 subfamily.</text>
</comment>
<evidence type="ECO:0000256" key="6">
    <source>
        <dbReference type="ARBA" id="ARBA00026176"/>
    </source>
</evidence>
<dbReference type="Gene3D" id="3.40.30.10">
    <property type="entry name" value="Glutaredoxin"/>
    <property type="match status" value="1"/>
</dbReference>
<evidence type="ECO:0000256" key="2">
    <source>
        <dbReference type="ARBA" id="ARBA00022862"/>
    </source>
</evidence>
<accession>A0A0P0DQJ7</accession>
<comment type="catalytic activity">
    <reaction evidence="8">
        <text>a hydroperoxide + [protein]-dithiol = [protein]-disulfide + an alcohol + H2O</text>
        <dbReference type="Rhea" id="RHEA:10008"/>
        <dbReference type="Rhea" id="RHEA-COMP:10593"/>
        <dbReference type="Rhea" id="RHEA-COMP:10594"/>
        <dbReference type="ChEBI" id="CHEBI:15377"/>
        <dbReference type="ChEBI" id="CHEBI:29950"/>
        <dbReference type="ChEBI" id="CHEBI:30879"/>
        <dbReference type="ChEBI" id="CHEBI:35924"/>
        <dbReference type="ChEBI" id="CHEBI:50058"/>
    </reaction>
</comment>